<dbReference type="PANTHER" id="PTHR46811:SF1">
    <property type="entry name" value="COILED-COIL-HELIX-COILED-COIL-HELIX DOMAIN-CONTAINING PROTEIN 7"/>
    <property type="match status" value="1"/>
</dbReference>
<dbReference type="OrthoDB" id="9971592at2759"/>
<dbReference type="Proteomes" id="UP000243876">
    <property type="component" value="Unassembled WGS sequence"/>
</dbReference>
<gene>
    <name evidence="6" type="primary">SPOSA6832_01836</name>
</gene>
<dbReference type="AlphaFoldDB" id="A0A0D6EJQ7"/>
<keyword evidence="3" id="KW-0496">Mitochondrion</keyword>
<dbReference type="EMBL" id="CENE01000006">
    <property type="protein sequence ID" value="CEQ40237.1"/>
    <property type="molecule type" value="Genomic_DNA"/>
</dbReference>
<dbReference type="GO" id="GO:0033108">
    <property type="term" value="P:mitochondrial respiratory chain complex assembly"/>
    <property type="evidence" value="ECO:0007669"/>
    <property type="project" value="TreeGrafter"/>
</dbReference>
<feature type="compositionally biased region" description="Basic and acidic residues" evidence="5">
    <location>
        <begin position="31"/>
        <end position="43"/>
    </location>
</feature>
<organism evidence="6 7">
    <name type="scientific">Sporidiobolus salmonicolor</name>
    <name type="common">Yeast-like fungus</name>
    <name type="synonym">Sporobolomyces salmonicolor</name>
    <dbReference type="NCBI Taxonomy" id="5005"/>
    <lineage>
        <taxon>Eukaryota</taxon>
        <taxon>Fungi</taxon>
        <taxon>Dikarya</taxon>
        <taxon>Basidiomycota</taxon>
        <taxon>Pucciniomycotina</taxon>
        <taxon>Microbotryomycetes</taxon>
        <taxon>Sporidiobolales</taxon>
        <taxon>Sporidiobolaceae</taxon>
        <taxon>Sporobolomyces</taxon>
    </lineage>
</organism>
<sequence length="90" mass="10140">MSSPAAAAPPPSPTPAPVPTGQKPSSYTDTFRGRDAHSKFADPCEVAREESMRCLDRHAYDKSKCTEYRDCKKEWLNQRREDRRAGRDVA</sequence>
<comment type="function">
    <text evidence="1">Required for the assembly of cytochrome c oxidase.</text>
</comment>
<proteinExistence type="predicted"/>
<dbReference type="GO" id="GO:0005758">
    <property type="term" value="C:mitochondrial intermembrane space"/>
    <property type="evidence" value="ECO:0007669"/>
    <property type="project" value="UniProtKB-SubCell"/>
</dbReference>
<dbReference type="InterPro" id="IPR051040">
    <property type="entry name" value="COX23"/>
</dbReference>
<evidence type="ECO:0000256" key="4">
    <source>
        <dbReference type="ARBA" id="ARBA00023157"/>
    </source>
</evidence>
<reference evidence="7" key="1">
    <citation type="submission" date="2015-02" db="EMBL/GenBank/DDBJ databases">
        <authorList>
            <person name="Gon?alves P."/>
        </authorList>
    </citation>
    <scope>NUCLEOTIDE SEQUENCE [LARGE SCALE GENOMIC DNA]</scope>
</reference>
<evidence type="ECO:0000256" key="1">
    <source>
        <dbReference type="ARBA" id="ARBA00003875"/>
    </source>
</evidence>
<feature type="compositionally biased region" description="Pro residues" evidence="5">
    <location>
        <begin position="7"/>
        <end position="18"/>
    </location>
</feature>
<feature type="region of interest" description="Disordered" evidence="5">
    <location>
        <begin position="1"/>
        <end position="43"/>
    </location>
</feature>
<dbReference type="SUPFAM" id="SSF47072">
    <property type="entry name" value="Cysteine alpha-hairpin motif"/>
    <property type="match status" value="1"/>
</dbReference>
<evidence type="ECO:0000313" key="7">
    <source>
        <dbReference type="Proteomes" id="UP000243876"/>
    </source>
</evidence>
<name>A0A0D6EJQ7_SPOSA</name>
<keyword evidence="4" id="KW-1015">Disulfide bond</keyword>
<dbReference type="InterPro" id="IPR009069">
    <property type="entry name" value="Cys_alpha_HP_mot_SF"/>
</dbReference>
<dbReference type="PANTHER" id="PTHR46811">
    <property type="entry name" value="COILED-COIL-HELIX-COILED-COIL-HELIX DOMAIN-CONTAINING PROTEIN 7"/>
    <property type="match status" value="1"/>
</dbReference>
<accession>A0A0D6EJQ7</accession>
<keyword evidence="7" id="KW-1185">Reference proteome</keyword>
<evidence type="ECO:0000256" key="2">
    <source>
        <dbReference type="ARBA" id="ARBA00004569"/>
    </source>
</evidence>
<evidence type="ECO:0000256" key="5">
    <source>
        <dbReference type="SAM" id="MobiDB-lite"/>
    </source>
</evidence>
<protein>
    <submittedName>
        <fullName evidence="6">SPOSA6832_01836-mRNA-1:cds</fullName>
    </submittedName>
</protein>
<evidence type="ECO:0000256" key="3">
    <source>
        <dbReference type="ARBA" id="ARBA00023128"/>
    </source>
</evidence>
<comment type="subcellular location">
    <subcellularLocation>
        <location evidence="2">Mitochondrion intermembrane space</location>
    </subcellularLocation>
</comment>
<evidence type="ECO:0000313" key="6">
    <source>
        <dbReference type="EMBL" id="CEQ40237.1"/>
    </source>
</evidence>